<gene>
    <name evidence="2" type="ORF">JD844_020392</name>
</gene>
<comment type="caution">
    <text evidence="2">The sequence shown here is derived from an EMBL/GenBank/DDBJ whole genome shotgun (WGS) entry which is preliminary data.</text>
</comment>
<keyword evidence="1" id="KW-0732">Signal</keyword>
<keyword evidence="3" id="KW-1185">Reference proteome</keyword>
<feature type="non-terminal residue" evidence="2">
    <location>
        <position position="98"/>
    </location>
</feature>
<feature type="chain" id="PRO_5046339989" evidence="1">
    <location>
        <begin position="23"/>
        <end position="98"/>
    </location>
</feature>
<evidence type="ECO:0000256" key="1">
    <source>
        <dbReference type="SAM" id="SignalP"/>
    </source>
</evidence>
<evidence type="ECO:0000313" key="2">
    <source>
        <dbReference type="EMBL" id="KAH0620268.1"/>
    </source>
</evidence>
<dbReference type="EMBL" id="JAIPUX010003289">
    <property type="protein sequence ID" value="KAH0620268.1"/>
    <property type="molecule type" value="Genomic_DNA"/>
</dbReference>
<accession>A0ABQ7SSE5</accession>
<dbReference type="Proteomes" id="UP000826234">
    <property type="component" value="Unassembled WGS sequence"/>
</dbReference>
<reference evidence="2 3" key="1">
    <citation type="journal article" date="2022" name="Gigascience">
        <title>A chromosome-level genome assembly and annotation of the desert horned lizard, Phrynosoma platyrhinos, provides insight into chromosomal rearrangements among reptiles.</title>
        <authorList>
            <person name="Koochekian N."/>
            <person name="Ascanio A."/>
            <person name="Farleigh K."/>
            <person name="Card D.C."/>
            <person name="Schield D.R."/>
            <person name="Castoe T.A."/>
            <person name="Jezkova T."/>
        </authorList>
    </citation>
    <scope>NUCLEOTIDE SEQUENCE [LARGE SCALE GENOMIC DNA]</scope>
    <source>
        <strain evidence="2">NK-2021</strain>
    </source>
</reference>
<proteinExistence type="predicted"/>
<feature type="signal peptide" evidence="1">
    <location>
        <begin position="1"/>
        <end position="22"/>
    </location>
</feature>
<name>A0ABQ7SSE5_PHRPL</name>
<protein>
    <submittedName>
        <fullName evidence="2">Uncharacterized protein</fullName>
    </submittedName>
</protein>
<organism evidence="2 3">
    <name type="scientific">Phrynosoma platyrhinos</name>
    <name type="common">Desert horned lizard</name>
    <dbReference type="NCBI Taxonomy" id="52577"/>
    <lineage>
        <taxon>Eukaryota</taxon>
        <taxon>Metazoa</taxon>
        <taxon>Chordata</taxon>
        <taxon>Craniata</taxon>
        <taxon>Vertebrata</taxon>
        <taxon>Euteleostomi</taxon>
        <taxon>Lepidosauria</taxon>
        <taxon>Squamata</taxon>
        <taxon>Bifurcata</taxon>
        <taxon>Unidentata</taxon>
        <taxon>Episquamata</taxon>
        <taxon>Toxicofera</taxon>
        <taxon>Iguania</taxon>
        <taxon>Phrynosomatidae</taxon>
        <taxon>Phrynosomatinae</taxon>
        <taxon>Phrynosoma</taxon>
    </lineage>
</organism>
<sequence length="98" mass="11311">MNLLSNLLACLLSLEGAGEGKARCYTSQWKTAVFTPDEDARNKKRELRRRLREEARLHKLQTRDLDVRGALGHVQRNNSPEDEDLLALDLHQAFKRNQ</sequence>
<evidence type="ECO:0000313" key="3">
    <source>
        <dbReference type="Proteomes" id="UP000826234"/>
    </source>
</evidence>